<name>A0A846XMP8_9NOCA</name>
<keyword evidence="2" id="KW-1185">Reference proteome</keyword>
<accession>A0A846XMP8</accession>
<evidence type="ECO:0000313" key="2">
    <source>
        <dbReference type="Proteomes" id="UP000565715"/>
    </source>
</evidence>
<evidence type="ECO:0000313" key="1">
    <source>
        <dbReference type="EMBL" id="NKY35946.1"/>
    </source>
</evidence>
<organism evidence="1 2">
    <name type="scientific">Nocardia speluncae</name>
    <dbReference type="NCBI Taxonomy" id="419477"/>
    <lineage>
        <taxon>Bacteria</taxon>
        <taxon>Bacillati</taxon>
        <taxon>Actinomycetota</taxon>
        <taxon>Actinomycetes</taxon>
        <taxon>Mycobacteriales</taxon>
        <taxon>Nocardiaceae</taxon>
        <taxon>Nocardia</taxon>
    </lineage>
</organism>
<dbReference type="Proteomes" id="UP000565715">
    <property type="component" value="Unassembled WGS sequence"/>
</dbReference>
<sequence>MSSHHQIFIDTDAEESALIESIQTITGSRPRTQQVLDGATLRAFIFDNTVVELEMSHEYEDDLGIPFSKYPIVITVRDLNSNRTREESTARWLLDKVCSITGSHGILVEDLQRMLERR</sequence>
<comment type="caution">
    <text evidence="1">The sequence shown here is derived from an EMBL/GenBank/DDBJ whole genome shotgun (WGS) entry which is preliminary data.</text>
</comment>
<dbReference type="RefSeq" id="WP_068045672.1">
    <property type="nucleotide sequence ID" value="NZ_JAAXOO010000006.1"/>
</dbReference>
<reference evidence="1 2" key="1">
    <citation type="submission" date="2020-04" db="EMBL/GenBank/DDBJ databases">
        <title>MicrobeNet Type strains.</title>
        <authorList>
            <person name="Nicholson A.C."/>
        </authorList>
    </citation>
    <scope>NUCLEOTIDE SEQUENCE [LARGE SCALE GENOMIC DNA]</scope>
    <source>
        <strain evidence="1 2">DSM 45078</strain>
    </source>
</reference>
<dbReference type="AlphaFoldDB" id="A0A846XMP8"/>
<protein>
    <submittedName>
        <fullName evidence="1">Uncharacterized protein</fullName>
    </submittedName>
</protein>
<dbReference type="EMBL" id="JAAXOO010000006">
    <property type="protein sequence ID" value="NKY35946.1"/>
    <property type="molecule type" value="Genomic_DNA"/>
</dbReference>
<gene>
    <name evidence="1" type="ORF">HGA13_23140</name>
</gene>
<proteinExistence type="predicted"/>